<dbReference type="SUPFAM" id="SSF46689">
    <property type="entry name" value="Homeodomain-like"/>
    <property type="match status" value="1"/>
</dbReference>
<dbReference type="OrthoDB" id="2143914at2759"/>
<dbReference type="InterPro" id="IPR017930">
    <property type="entry name" value="Myb_dom"/>
</dbReference>
<feature type="domain" description="HTH myb-type" evidence="9">
    <location>
        <begin position="15"/>
        <end position="70"/>
    </location>
</feature>
<feature type="region of interest" description="Disordered" evidence="7">
    <location>
        <begin position="173"/>
        <end position="197"/>
    </location>
</feature>
<evidence type="ECO:0000256" key="4">
    <source>
        <dbReference type="ARBA" id="ARBA00023125"/>
    </source>
</evidence>
<evidence type="ECO:0000256" key="5">
    <source>
        <dbReference type="ARBA" id="ARBA00023163"/>
    </source>
</evidence>
<sequence>MGGGSPTSSTSSGEGEERVRGPWNPEEDAILSRAVARMGTRNWSLISREIPGRSGKSCRLRWCNQLSPQVEHRPFSEEEDCAIIAAHALHGNRWSAIARLLPGRTDNAVKNHWNSTLKRKAFLAGCGGVDVGDDAADGEGQGPYAVVAAEEKKKVRLSAFREYVPDPATVLSLCPPGSGTSPENGGSGGGSGGAAEEAIGRRNLEVLREMIAREVKSYMDSILLSPRRD</sequence>
<evidence type="ECO:0000256" key="2">
    <source>
        <dbReference type="ARBA" id="ARBA00022737"/>
    </source>
</evidence>
<dbReference type="FunFam" id="1.10.10.60:FF:000060">
    <property type="entry name" value="MYB transcription factor"/>
    <property type="match status" value="1"/>
</dbReference>
<dbReference type="InterPro" id="IPR050560">
    <property type="entry name" value="MYB_TF"/>
</dbReference>
<dbReference type="PROSITE" id="PS50090">
    <property type="entry name" value="MYB_LIKE"/>
    <property type="match status" value="2"/>
</dbReference>
<dbReference type="InterPro" id="IPR001005">
    <property type="entry name" value="SANT/Myb"/>
</dbReference>
<accession>A0A5K1FT77</accession>
<protein>
    <submittedName>
        <fullName evidence="10">Uncharacterized protein</fullName>
    </submittedName>
</protein>
<keyword evidence="4" id="KW-0238">DNA-binding</keyword>
<dbReference type="OMA" id="GQQGFRF"/>
<comment type="subcellular location">
    <subcellularLocation>
        <location evidence="1">Nucleus</location>
    </subcellularLocation>
</comment>
<dbReference type="AlphaFoldDB" id="A0A5K1FT77"/>
<feature type="domain" description="HTH myb-type" evidence="9">
    <location>
        <begin position="72"/>
        <end position="121"/>
    </location>
</feature>
<proteinExistence type="predicted"/>
<keyword evidence="2" id="KW-0677">Repeat</keyword>
<dbReference type="InterPro" id="IPR009057">
    <property type="entry name" value="Homeodomain-like_sf"/>
</dbReference>
<dbReference type="GO" id="GO:0005634">
    <property type="term" value="C:nucleus"/>
    <property type="evidence" value="ECO:0007669"/>
    <property type="project" value="UniProtKB-SubCell"/>
</dbReference>
<gene>
    <name evidence="10" type="ORF">NYM_LOCUS25611</name>
</gene>
<dbReference type="PROSITE" id="PS51294">
    <property type="entry name" value="HTH_MYB"/>
    <property type="match status" value="2"/>
</dbReference>
<evidence type="ECO:0000256" key="3">
    <source>
        <dbReference type="ARBA" id="ARBA00023015"/>
    </source>
</evidence>
<evidence type="ECO:0000259" key="9">
    <source>
        <dbReference type="PROSITE" id="PS51294"/>
    </source>
</evidence>
<evidence type="ECO:0000259" key="8">
    <source>
        <dbReference type="PROSITE" id="PS50090"/>
    </source>
</evidence>
<dbReference type="EMBL" id="LR721786">
    <property type="protein sequence ID" value="VVW66977.1"/>
    <property type="molecule type" value="Genomic_DNA"/>
</dbReference>
<evidence type="ECO:0000256" key="7">
    <source>
        <dbReference type="SAM" id="MobiDB-lite"/>
    </source>
</evidence>
<dbReference type="CDD" id="cd00167">
    <property type="entry name" value="SANT"/>
    <property type="match status" value="2"/>
</dbReference>
<evidence type="ECO:0000256" key="6">
    <source>
        <dbReference type="ARBA" id="ARBA00023242"/>
    </source>
</evidence>
<dbReference type="GO" id="GO:0000978">
    <property type="term" value="F:RNA polymerase II cis-regulatory region sequence-specific DNA binding"/>
    <property type="evidence" value="ECO:0007669"/>
    <property type="project" value="TreeGrafter"/>
</dbReference>
<keyword evidence="5" id="KW-0804">Transcription</keyword>
<dbReference type="PANTHER" id="PTHR45614:SF25">
    <property type="entry name" value="MYB PROTEIN"/>
    <property type="match status" value="1"/>
</dbReference>
<evidence type="ECO:0000256" key="1">
    <source>
        <dbReference type="ARBA" id="ARBA00004123"/>
    </source>
</evidence>
<name>A0A5K1FT77_9MAGN</name>
<dbReference type="GO" id="GO:0000981">
    <property type="term" value="F:DNA-binding transcription factor activity, RNA polymerase II-specific"/>
    <property type="evidence" value="ECO:0007669"/>
    <property type="project" value="TreeGrafter"/>
</dbReference>
<dbReference type="Pfam" id="PF00249">
    <property type="entry name" value="Myb_DNA-binding"/>
    <property type="match status" value="2"/>
</dbReference>
<feature type="compositionally biased region" description="Low complexity" evidence="7">
    <location>
        <begin position="1"/>
        <end position="13"/>
    </location>
</feature>
<dbReference type="Gene3D" id="1.10.10.60">
    <property type="entry name" value="Homeodomain-like"/>
    <property type="match status" value="2"/>
</dbReference>
<keyword evidence="6" id="KW-0539">Nucleus</keyword>
<organism evidence="10">
    <name type="scientific">Nymphaea colorata</name>
    <name type="common">pocket water lily</name>
    <dbReference type="NCBI Taxonomy" id="210225"/>
    <lineage>
        <taxon>Eukaryota</taxon>
        <taxon>Viridiplantae</taxon>
        <taxon>Streptophyta</taxon>
        <taxon>Embryophyta</taxon>
        <taxon>Tracheophyta</taxon>
        <taxon>Spermatophyta</taxon>
        <taxon>Magnoliopsida</taxon>
        <taxon>Nymphaeales</taxon>
        <taxon>Nymphaeaceae</taxon>
        <taxon>Nymphaea</taxon>
    </lineage>
</organism>
<dbReference type="Gramene" id="NC8G0216870.1">
    <property type="protein sequence ID" value="NC8G0216870.1:cds"/>
    <property type="gene ID" value="NC8G0216870"/>
</dbReference>
<feature type="domain" description="Myb-like" evidence="8">
    <location>
        <begin position="15"/>
        <end position="66"/>
    </location>
</feature>
<feature type="region of interest" description="Disordered" evidence="7">
    <location>
        <begin position="1"/>
        <end position="26"/>
    </location>
</feature>
<reference evidence="10" key="1">
    <citation type="submission" date="2019-09" db="EMBL/GenBank/DDBJ databases">
        <authorList>
            <person name="Zhang L."/>
        </authorList>
    </citation>
    <scope>NUCLEOTIDE SEQUENCE</scope>
</reference>
<dbReference type="PANTHER" id="PTHR45614">
    <property type="entry name" value="MYB PROTEIN-RELATED"/>
    <property type="match status" value="1"/>
</dbReference>
<feature type="domain" description="Myb-like" evidence="8">
    <location>
        <begin position="67"/>
        <end position="117"/>
    </location>
</feature>
<feature type="compositionally biased region" description="Low complexity" evidence="7">
    <location>
        <begin position="175"/>
        <end position="184"/>
    </location>
</feature>
<keyword evidence="3" id="KW-0805">Transcription regulation</keyword>
<evidence type="ECO:0000313" key="10">
    <source>
        <dbReference type="EMBL" id="VVW66977.1"/>
    </source>
</evidence>
<dbReference type="SMART" id="SM00717">
    <property type="entry name" value="SANT"/>
    <property type="match status" value="2"/>
</dbReference>